<dbReference type="PANTHER" id="PTHR11138:SF5">
    <property type="entry name" value="METHIONYL-TRNA FORMYLTRANSFERASE, MITOCHONDRIAL"/>
    <property type="match status" value="1"/>
</dbReference>
<name>A0A1A9LJ14_9FLAO</name>
<comment type="function">
    <text evidence="5">Attaches a formyl group to the free amino group of methionyl-tRNA(fMet). The formyl group appears to play a dual role in the initiator identity of N-formylmethionyl-tRNA by promoting its recognition by IF2 and preventing the misappropriation of this tRNA by the elongation apparatus.</text>
</comment>
<comment type="similarity">
    <text evidence="1 5">Belongs to the Fmt family.</text>
</comment>
<gene>
    <name evidence="5" type="primary">fmt</name>
    <name evidence="8" type="ORF">A7A78_02030</name>
</gene>
<dbReference type="CDD" id="cd08646">
    <property type="entry name" value="FMT_core_Met-tRNA-FMT_N"/>
    <property type="match status" value="1"/>
</dbReference>
<feature type="domain" description="Formyl transferase N-terminal" evidence="6">
    <location>
        <begin position="6"/>
        <end position="182"/>
    </location>
</feature>
<feature type="domain" description="Formyl transferase C-terminal" evidence="7">
    <location>
        <begin position="207"/>
        <end position="307"/>
    </location>
</feature>
<evidence type="ECO:0000256" key="2">
    <source>
        <dbReference type="ARBA" id="ARBA00012261"/>
    </source>
</evidence>
<evidence type="ECO:0000313" key="8">
    <source>
        <dbReference type="EMBL" id="OAD92711.1"/>
    </source>
</evidence>
<evidence type="ECO:0000313" key="9">
    <source>
        <dbReference type="Proteomes" id="UP000077552"/>
    </source>
</evidence>
<dbReference type="InterPro" id="IPR041711">
    <property type="entry name" value="Met-tRNA-FMT_N"/>
</dbReference>
<keyword evidence="3 5" id="KW-0808">Transferase</keyword>
<dbReference type="HAMAP" id="MF_00182">
    <property type="entry name" value="Formyl_trans"/>
    <property type="match status" value="1"/>
</dbReference>
<dbReference type="EMBL" id="LXIE01000001">
    <property type="protein sequence ID" value="OAD92711.1"/>
    <property type="molecule type" value="Genomic_DNA"/>
</dbReference>
<evidence type="ECO:0000256" key="4">
    <source>
        <dbReference type="ARBA" id="ARBA00022917"/>
    </source>
</evidence>
<sequence length="316" mass="35346">MPNDLRIVFMGTPDFAVGVLKQMVEAGKNIVGIITAPDKPAGRGRKLMASAVKEYAVSQNLKILQPTNLKDESFLKELRDLNANLQVVVAFRMLPKAVWQMPELGTFNLHASLLPQYRGAAPINWAIINNEDKTGVTTFFIDEKIDTGNIIANREVSIENKETAETLHDKLMETGSELVLETLQLIEKGIAAPKPQPQSDTLKEAPKLTPKNTQIDWTKSGKEIDAFIRGLSPYPVAWSTLYNNKEELKTKIYTADFEKTNHNFKTGTIQTSKKELKAACLDGYINIKELQLPGKRKMDVSSLLNGYSFEEDSKFM</sequence>
<dbReference type="SUPFAM" id="SSF53328">
    <property type="entry name" value="Formyltransferase"/>
    <property type="match status" value="1"/>
</dbReference>
<dbReference type="AlphaFoldDB" id="A0A1A9LJ14"/>
<protein>
    <recommendedName>
        <fullName evidence="2 5">Methionyl-tRNA formyltransferase</fullName>
        <ecNumber evidence="2 5">2.1.2.9</ecNumber>
    </recommendedName>
</protein>
<dbReference type="InterPro" id="IPR005793">
    <property type="entry name" value="Formyl_trans_C"/>
</dbReference>
<evidence type="ECO:0000256" key="1">
    <source>
        <dbReference type="ARBA" id="ARBA00010699"/>
    </source>
</evidence>
<evidence type="ECO:0000256" key="5">
    <source>
        <dbReference type="HAMAP-Rule" id="MF_00182"/>
    </source>
</evidence>
<dbReference type="Proteomes" id="UP000077552">
    <property type="component" value="Unassembled WGS sequence"/>
</dbReference>
<dbReference type="GO" id="GO:0005829">
    <property type="term" value="C:cytosol"/>
    <property type="evidence" value="ECO:0007669"/>
    <property type="project" value="TreeGrafter"/>
</dbReference>
<dbReference type="RefSeq" id="WP_068760736.1">
    <property type="nucleotide sequence ID" value="NZ_LXIE01000001.1"/>
</dbReference>
<comment type="caution">
    <text evidence="8">The sequence shown here is derived from an EMBL/GenBank/DDBJ whole genome shotgun (WGS) entry which is preliminary data.</text>
</comment>
<dbReference type="SUPFAM" id="SSF50486">
    <property type="entry name" value="FMT C-terminal domain-like"/>
    <property type="match status" value="1"/>
</dbReference>
<dbReference type="NCBIfam" id="TIGR00460">
    <property type="entry name" value="fmt"/>
    <property type="match status" value="1"/>
</dbReference>
<dbReference type="EC" id="2.1.2.9" evidence="2 5"/>
<dbReference type="InterPro" id="IPR002376">
    <property type="entry name" value="Formyl_transf_N"/>
</dbReference>
<dbReference type="Pfam" id="PF00551">
    <property type="entry name" value="Formyl_trans_N"/>
    <property type="match status" value="1"/>
</dbReference>
<comment type="catalytic activity">
    <reaction evidence="5">
        <text>L-methionyl-tRNA(fMet) + (6R)-10-formyltetrahydrofolate = N-formyl-L-methionyl-tRNA(fMet) + (6S)-5,6,7,8-tetrahydrofolate + H(+)</text>
        <dbReference type="Rhea" id="RHEA:24380"/>
        <dbReference type="Rhea" id="RHEA-COMP:9952"/>
        <dbReference type="Rhea" id="RHEA-COMP:9953"/>
        <dbReference type="ChEBI" id="CHEBI:15378"/>
        <dbReference type="ChEBI" id="CHEBI:57453"/>
        <dbReference type="ChEBI" id="CHEBI:78530"/>
        <dbReference type="ChEBI" id="CHEBI:78844"/>
        <dbReference type="ChEBI" id="CHEBI:195366"/>
        <dbReference type="EC" id="2.1.2.9"/>
    </reaction>
</comment>
<dbReference type="CDD" id="cd08704">
    <property type="entry name" value="Met_tRNA_FMT_C"/>
    <property type="match status" value="1"/>
</dbReference>
<proteinExistence type="inferred from homology"/>
<reference evidence="8 9" key="1">
    <citation type="submission" date="2016-05" db="EMBL/GenBank/DDBJ databases">
        <title>Genome sequencing of Vitellibacter soesokkakensis RSSK-12.</title>
        <authorList>
            <person name="Thevarajoo S."/>
            <person name="Selvaratnam C."/>
            <person name="Goh K.M."/>
            <person name="Chan K.-G."/>
            <person name="Chong C.S."/>
        </authorList>
    </citation>
    <scope>NUCLEOTIDE SEQUENCE [LARGE SCALE GENOMIC DNA]</scope>
    <source>
        <strain evidence="8 9">RSSK-12</strain>
    </source>
</reference>
<accession>A0A1A9LJ14</accession>
<keyword evidence="4 5" id="KW-0648">Protein biosynthesis</keyword>
<dbReference type="OrthoDB" id="9802815at2"/>
<feature type="binding site" evidence="5">
    <location>
        <begin position="112"/>
        <end position="115"/>
    </location>
    <ligand>
        <name>(6S)-5,6,7,8-tetrahydrofolate</name>
        <dbReference type="ChEBI" id="CHEBI:57453"/>
    </ligand>
</feature>
<keyword evidence="9" id="KW-1185">Reference proteome</keyword>
<organism evidence="8 9">
    <name type="scientific">Aequorivita soesokkakensis</name>
    <dbReference type="NCBI Taxonomy" id="1385699"/>
    <lineage>
        <taxon>Bacteria</taxon>
        <taxon>Pseudomonadati</taxon>
        <taxon>Bacteroidota</taxon>
        <taxon>Flavobacteriia</taxon>
        <taxon>Flavobacteriales</taxon>
        <taxon>Flavobacteriaceae</taxon>
        <taxon>Aequorivita</taxon>
    </lineage>
</organism>
<evidence type="ECO:0000259" key="7">
    <source>
        <dbReference type="Pfam" id="PF02911"/>
    </source>
</evidence>
<dbReference type="Pfam" id="PF02911">
    <property type="entry name" value="Formyl_trans_C"/>
    <property type="match status" value="1"/>
</dbReference>
<dbReference type="InterPro" id="IPR011034">
    <property type="entry name" value="Formyl_transferase-like_C_sf"/>
</dbReference>
<dbReference type="InterPro" id="IPR044135">
    <property type="entry name" value="Met-tRNA-FMT_C"/>
</dbReference>
<dbReference type="STRING" id="1385699.A7A78_02030"/>
<evidence type="ECO:0000259" key="6">
    <source>
        <dbReference type="Pfam" id="PF00551"/>
    </source>
</evidence>
<dbReference type="InterPro" id="IPR005794">
    <property type="entry name" value="Fmt"/>
</dbReference>
<dbReference type="Gene3D" id="3.40.50.12230">
    <property type="match status" value="1"/>
</dbReference>
<dbReference type="PANTHER" id="PTHR11138">
    <property type="entry name" value="METHIONYL-TRNA FORMYLTRANSFERASE"/>
    <property type="match status" value="1"/>
</dbReference>
<dbReference type="InterPro" id="IPR036477">
    <property type="entry name" value="Formyl_transf_N_sf"/>
</dbReference>
<evidence type="ECO:0000256" key="3">
    <source>
        <dbReference type="ARBA" id="ARBA00022679"/>
    </source>
</evidence>
<dbReference type="GO" id="GO:0004479">
    <property type="term" value="F:methionyl-tRNA formyltransferase activity"/>
    <property type="evidence" value="ECO:0007669"/>
    <property type="project" value="UniProtKB-UniRule"/>
</dbReference>